<evidence type="ECO:0000313" key="1">
    <source>
        <dbReference type="EMBL" id="CAG5175782.1"/>
    </source>
</evidence>
<evidence type="ECO:0000313" key="2">
    <source>
        <dbReference type="Proteomes" id="UP000676310"/>
    </source>
</evidence>
<accession>A0A8J2I6S9</accession>
<dbReference type="AlphaFoldDB" id="A0A8J2I6S9"/>
<dbReference type="OrthoDB" id="24670at2759"/>
<dbReference type="GeneID" id="67020282"/>
<dbReference type="RefSeq" id="XP_043171764.1">
    <property type="nucleotide sequence ID" value="XM_043315829.1"/>
</dbReference>
<organism evidence="1 2">
    <name type="scientific">Alternaria atra</name>
    <dbReference type="NCBI Taxonomy" id="119953"/>
    <lineage>
        <taxon>Eukaryota</taxon>
        <taxon>Fungi</taxon>
        <taxon>Dikarya</taxon>
        <taxon>Ascomycota</taxon>
        <taxon>Pezizomycotina</taxon>
        <taxon>Dothideomycetes</taxon>
        <taxon>Pleosporomycetidae</taxon>
        <taxon>Pleosporales</taxon>
        <taxon>Pleosporineae</taxon>
        <taxon>Pleosporaceae</taxon>
        <taxon>Alternaria</taxon>
        <taxon>Alternaria sect. Ulocladioides</taxon>
    </lineage>
</organism>
<comment type="caution">
    <text evidence="1">The sequence shown here is derived from an EMBL/GenBank/DDBJ whole genome shotgun (WGS) entry which is preliminary data.</text>
</comment>
<dbReference type="Pfam" id="PF09797">
    <property type="entry name" value="NatB_MDM20"/>
    <property type="match status" value="1"/>
</dbReference>
<dbReference type="InterPro" id="IPR019183">
    <property type="entry name" value="NAA25_NatB_aux_su"/>
</dbReference>
<keyword evidence="2" id="KW-1185">Reference proteome</keyword>
<proteinExistence type="predicted"/>
<name>A0A8J2I6S9_9PLEO</name>
<reference evidence="1" key="1">
    <citation type="submission" date="2021-05" db="EMBL/GenBank/DDBJ databases">
        <authorList>
            <person name="Stam R."/>
        </authorList>
    </citation>
    <scope>NUCLEOTIDE SEQUENCE</scope>
    <source>
        <strain evidence="1">CS162</strain>
    </source>
</reference>
<sequence>MACNSWEKLCKAQRDYPKPKFADSFVQKSLKKTPKTHFSWYVGLSWKVHCYANFEQAWKARLGLTLNHGHNDVVNLVQQAWEQPGVNDIRLLSYLYQILAEATRRDQGHNLNISGVGDGNLKVWQRAAKALGRKEDRQELWSALGQVALAEECWEDFRLAVFHYSKETKDGTGPASAKKHAHITQILAIQLAAEQQRGLPAGEMKCKLQFDLARRLLKQAYEAAPDDPIAFKDIRDLRFMGEIFARQAKCNELFEHWSRPPTALQDLMNRHQGDLWDMKIRLPRDSRDWPLLESQCLAYIERVISQQESLRETCAWKQDVWTSLLQAARATRGMDDAVSLISDVIRRTFKPDEFQSQDRSLRLAYMTLRQTVVPGTPMLTDCKAYWSNHANLITCYADIRPFVEALSREDRKAFSSFVDADFMDKSRLSAENNYPYQDLVTYSGNLLKLSYLLWISLTTQPSLKWQDYMEAPLAIALQAPWLRVPKSPEGIIGIYILLRIHHDAMRNEETVHPFETTPNSRVLLQAAMLARHLVACDKEKQDRPLALLAARLHLNLGLGKCAFQLYSHTKCKEMLVHTLSPYVLSRISLTHPFGAKGYQGFSAEEELGKAVGTMERMERKIDDTIYADLQSLPWDQAMELLAMKRKFKSSLTKHICNIERRRISRLKSEPIDNLPVIDPNSYRHISDNVDRSVFPNYEHSQSPGPLRHIMPNPIPNVNWLAESLDTWDTSSRVLYRETQVLNPQGSWIRSNATPPGHIRETDLNMTPAEFKAQDLWECINSIAKMMVLGEDPIGMLSVLIKALPEELHAMRLAMEKLRMPGATNLKLEDEPTMFHENMLISCYTKFEVLRALIKLVEHLREKVVNAKTHYLKAKLPKNWVNDIESETKICFEAIRDVAHSYIKLVETKGQAAIKAQIRWGKTGELLKEVLSDDDVDFYATEYVDSALQAWKGVLQVKLK</sequence>
<gene>
    <name evidence="1" type="ORF">ALTATR162_LOCUS8199</name>
</gene>
<dbReference type="EMBL" id="CAJRGZ010000022">
    <property type="protein sequence ID" value="CAG5175782.1"/>
    <property type="molecule type" value="Genomic_DNA"/>
</dbReference>
<protein>
    <submittedName>
        <fullName evidence="1">Uncharacterized protein</fullName>
    </submittedName>
</protein>
<dbReference type="Proteomes" id="UP000676310">
    <property type="component" value="Unassembled WGS sequence"/>
</dbReference>